<evidence type="ECO:0000256" key="1">
    <source>
        <dbReference type="SAM" id="SignalP"/>
    </source>
</evidence>
<proteinExistence type="predicted"/>
<comment type="caution">
    <text evidence="2">The sequence shown here is derived from an EMBL/GenBank/DDBJ whole genome shotgun (WGS) entry which is preliminary data.</text>
</comment>
<sequence length="156" mass="17327">MKKIALLLGSSLILSACANPQITPTTQNATKGILLCELGEICPVVKVNWNTQDKSQVQLDIYLDHPASYYDIKAIVFNNGQISYAYKPSSTNQEFRLGSYRSAVSIDTPLDLMTKLKGTTALSMNVITDKGEIKRYIYKDGKESSAYLQFVQAYSQ</sequence>
<dbReference type="AlphaFoldDB" id="A0AAW8J9V2"/>
<dbReference type="EMBL" id="JAVIDL010000015">
    <property type="protein sequence ID" value="MDQ8935939.1"/>
    <property type="molecule type" value="Genomic_DNA"/>
</dbReference>
<feature type="signal peptide" evidence="1">
    <location>
        <begin position="1"/>
        <end position="18"/>
    </location>
</feature>
<protein>
    <recommendedName>
        <fullName evidence="4">Lipoprotein</fullName>
    </recommendedName>
</protein>
<gene>
    <name evidence="2" type="ORF">RFH47_09360</name>
</gene>
<dbReference type="RefSeq" id="WP_308975809.1">
    <property type="nucleotide sequence ID" value="NZ_JAVIDL010000015.1"/>
</dbReference>
<dbReference type="PROSITE" id="PS51257">
    <property type="entry name" value="PROKAR_LIPOPROTEIN"/>
    <property type="match status" value="1"/>
</dbReference>
<evidence type="ECO:0000313" key="3">
    <source>
        <dbReference type="Proteomes" id="UP001243844"/>
    </source>
</evidence>
<keyword evidence="1" id="KW-0732">Signal</keyword>
<feature type="chain" id="PRO_5043387135" description="Lipoprotein" evidence="1">
    <location>
        <begin position="19"/>
        <end position="156"/>
    </location>
</feature>
<organism evidence="2 3">
    <name type="scientific">Acinetobacter rudis</name>
    <dbReference type="NCBI Taxonomy" id="632955"/>
    <lineage>
        <taxon>Bacteria</taxon>
        <taxon>Pseudomonadati</taxon>
        <taxon>Pseudomonadota</taxon>
        <taxon>Gammaproteobacteria</taxon>
        <taxon>Moraxellales</taxon>
        <taxon>Moraxellaceae</taxon>
        <taxon>Acinetobacter</taxon>
    </lineage>
</organism>
<dbReference type="Proteomes" id="UP001243844">
    <property type="component" value="Unassembled WGS sequence"/>
</dbReference>
<accession>A0AAW8J9V2</accession>
<evidence type="ECO:0008006" key="4">
    <source>
        <dbReference type="Google" id="ProtNLM"/>
    </source>
</evidence>
<reference evidence="2" key="1">
    <citation type="submission" date="2023-08" db="EMBL/GenBank/DDBJ databases">
        <title>Emergence of clinically-relevant ST2 carbapenem-resistant Acinetobacter baumannii strains in hospital sewages in Zhejiang, East of China.</title>
        <authorList>
            <person name="Kaichao C."/>
            <person name="Zhang R."/>
        </authorList>
    </citation>
    <scope>NUCLEOTIDE SEQUENCE</scope>
    <source>
        <strain evidence="2">M-RB-37</strain>
    </source>
</reference>
<name>A0AAW8J9V2_9GAMM</name>
<evidence type="ECO:0000313" key="2">
    <source>
        <dbReference type="EMBL" id="MDQ8935939.1"/>
    </source>
</evidence>